<evidence type="ECO:0000313" key="3">
    <source>
        <dbReference type="EMBL" id="EOL41200.1"/>
    </source>
</evidence>
<dbReference type="HOGENOM" id="CLU_026621_4_1_9"/>
<dbReference type="InterPro" id="IPR050535">
    <property type="entry name" value="DNA_Repair-Maintenance_Comp"/>
</dbReference>
<dbReference type="SUPFAM" id="SSF56300">
    <property type="entry name" value="Metallo-dependent phosphatases"/>
    <property type="match status" value="1"/>
</dbReference>
<evidence type="ECO:0000313" key="4">
    <source>
        <dbReference type="Proteomes" id="UP000013785"/>
    </source>
</evidence>
<reference evidence="3 4" key="1">
    <citation type="submission" date="2013-02" db="EMBL/GenBank/DDBJ databases">
        <title>The Genome Sequence of Enterococcus phoeniculicola BAA-412.</title>
        <authorList>
            <consortium name="The Broad Institute Genome Sequencing Platform"/>
            <consortium name="The Broad Institute Genome Sequencing Center for Infectious Disease"/>
            <person name="Earl A.M."/>
            <person name="Gilmore M.S."/>
            <person name="Lebreton F."/>
            <person name="Walker B."/>
            <person name="Young S.K."/>
            <person name="Zeng Q."/>
            <person name="Gargeya S."/>
            <person name="Fitzgerald M."/>
            <person name="Haas B."/>
            <person name="Abouelleil A."/>
            <person name="Alvarado L."/>
            <person name="Arachchi H.M."/>
            <person name="Berlin A.M."/>
            <person name="Chapman S.B."/>
            <person name="Dewar J."/>
            <person name="Goldberg J."/>
            <person name="Griggs A."/>
            <person name="Gujja S."/>
            <person name="Hansen M."/>
            <person name="Howarth C."/>
            <person name="Imamovic A."/>
            <person name="Larimer J."/>
            <person name="McCowan C."/>
            <person name="Murphy C."/>
            <person name="Neiman D."/>
            <person name="Pearson M."/>
            <person name="Priest M."/>
            <person name="Roberts A."/>
            <person name="Saif S."/>
            <person name="Shea T."/>
            <person name="Sisk P."/>
            <person name="Sykes S."/>
            <person name="Wortman J."/>
            <person name="Nusbaum C."/>
            <person name="Birren B."/>
        </authorList>
    </citation>
    <scope>NUCLEOTIDE SEQUENCE [LARGE SCALE GENOMIC DNA]</scope>
    <source>
        <strain evidence="3 4">ATCC BAA-412</strain>
    </source>
</reference>
<dbReference type="PANTHER" id="PTHR30337">
    <property type="entry name" value="COMPONENT OF ATP-DEPENDENT DSDNA EXONUCLEASE"/>
    <property type="match status" value="1"/>
</dbReference>
<sequence>MVKFIHAADLHLDRSFEGLAGMSVDSQMEFLEVNQKVLENIVDAAIQQEVDCLLFSGDTFHQSRPSLRTQKHFFEQMSRLSDRQIPVFLIFGNHDYYQSERYWFEFPENVYLFTSEKVETLQWKTRLGETIAISGFSYTSPWIQTEKIREFPNRHQVDVHLGMYHGELGKTGNYAPFQLSEMRQKGYEYWALGHIHVPVELSNQPMVIYPGTPQGHTQKEEQVEGVLLIDIHQGTIEKKVISVDEIQWVTKEVSLANSRTRQEALKEIENVQQNTVEKRQLIRLRLTNFEHLGKDFQTSVENQEIVHYLLENVRQETSIKGSIWTIELTYEQENDKIKIEASKELAEQLFTSYEDTEEFQQILSEIYGHPIAHRLLSETHAFHQEVLQKGQQLIHSEFTIGGTEE</sequence>
<dbReference type="InterPro" id="IPR041796">
    <property type="entry name" value="Mre11_N"/>
</dbReference>
<evidence type="ECO:0000259" key="2">
    <source>
        <dbReference type="Pfam" id="PF00149"/>
    </source>
</evidence>
<dbReference type="InterPro" id="IPR014576">
    <property type="entry name" value="Pesterase_YhaO"/>
</dbReference>
<dbReference type="PIRSF" id="PIRSF033091">
    <property type="entry name" value="Pesterase_YhaO"/>
    <property type="match status" value="1"/>
</dbReference>
<protein>
    <recommendedName>
        <fullName evidence="2">Calcineurin-like phosphoesterase domain-containing protein</fullName>
    </recommendedName>
</protein>
<dbReference type="OrthoDB" id="9773856at2"/>
<dbReference type="CDD" id="cd00840">
    <property type="entry name" value="MPP_Mre11_N"/>
    <property type="match status" value="1"/>
</dbReference>
<feature type="domain" description="Calcineurin-like phosphoesterase" evidence="2">
    <location>
        <begin position="3"/>
        <end position="198"/>
    </location>
</feature>
<dbReference type="Pfam" id="PF00149">
    <property type="entry name" value="Metallophos"/>
    <property type="match status" value="1"/>
</dbReference>
<dbReference type="AlphaFoldDB" id="R3WH27"/>
<organism evidence="3 4">
    <name type="scientific">Enterococcus phoeniculicola ATCC BAA-412</name>
    <dbReference type="NCBI Taxonomy" id="1158610"/>
    <lineage>
        <taxon>Bacteria</taxon>
        <taxon>Bacillati</taxon>
        <taxon>Bacillota</taxon>
        <taxon>Bacilli</taxon>
        <taxon>Lactobacillales</taxon>
        <taxon>Enterococcaceae</taxon>
        <taxon>Enterococcus</taxon>
    </lineage>
</organism>
<dbReference type="InterPro" id="IPR004843">
    <property type="entry name" value="Calcineurin-like_PHP"/>
</dbReference>
<keyword evidence="4" id="KW-1185">Reference proteome</keyword>
<dbReference type="PANTHER" id="PTHR30337:SF7">
    <property type="entry name" value="PHOSPHOESTERASE"/>
    <property type="match status" value="1"/>
</dbReference>
<dbReference type="Proteomes" id="UP000013785">
    <property type="component" value="Unassembled WGS sequence"/>
</dbReference>
<comment type="caution">
    <text evidence="3">The sequence shown here is derived from an EMBL/GenBank/DDBJ whole genome shotgun (WGS) entry which is preliminary data.</text>
</comment>
<gene>
    <name evidence="3" type="ORF">UC3_03531</name>
</gene>
<name>R3WH27_9ENTE</name>
<evidence type="ECO:0000256" key="1">
    <source>
        <dbReference type="ARBA" id="ARBA00022801"/>
    </source>
</evidence>
<dbReference type="PATRIC" id="fig|1158610.3.peg.3530"/>
<dbReference type="RefSeq" id="WP_010770161.1">
    <property type="nucleotide sequence ID" value="NZ_ASWE01000001.1"/>
</dbReference>
<dbReference type="GO" id="GO:0016787">
    <property type="term" value="F:hydrolase activity"/>
    <property type="evidence" value="ECO:0007669"/>
    <property type="project" value="UniProtKB-KW"/>
</dbReference>
<proteinExistence type="predicted"/>
<dbReference type="InterPro" id="IPR029052">
    <property type="entry name" value="Metallo-depent_PP-like"/>
</dbReference>
<keyword evidence="1" id="KW-0378">Hydrolase</keyword>
<accession>R3WH27</accession>
<dbReference type="Gene3D" id="3.60.21.10">
    <property type="match status" value="1"/>
</dbReference>
<dbReference type="STRING" id="154621.RV11_GL001828"/>
<dbReference type="eggNOG" id="COG0420">
    <property type="taxonomic scope" value="Bacteria"/>
</dbReference>
<dbReference type="EMBL" id="AJAT01000022">
    <property type="protein sequence ID" value="EOL41200.1"/>
    <property type="molecule type" value="Genomic_DNA"/>
</dbReference>